<feature type="compositionally biased region" description="Basic and acidic residues" evidence="1">
    <location>
        <begin position="1"/>
        <end position="12"/>
    </location>
</feature>
<accession>A0A840YJ44</accession>
<feature type="region of interest" description="Disordered" evidence="1">
    <location>
        <begin position="1"/>
        <end position="23"/>
    </location>
</feature>
<sequence>MQPRTREADKAASEPATPLSKKEEIAARKLQEAKNAVATLAAVKNQSRDAQKAVAAKKVKDLRARLQALKLIFAHDPKKLARVAAQIARELAGAVKAYVGAGGAAAELGGSDAGADSSSATVPAGAKGAEGEALEMGSPPVSADRSQADKADDEPNTHAPGLGSTGNGKRDTDQARGRADAEFAADARALARELKAALRRREGNPRDEDDRRSAKEALASVDQAMGALPMVNVEVAL</sequence>
<dbReference type="EMBL" id="JACIJF010000001">
    <property type="protein sequence ID" value="MBB5708796.1"/>
    <property type="molecule type" value="Genomic_DNA"/>
</dbReference>
<feature type="region of interest" description="Disordered" evidence="1">
    <location>
        <begin position="196"/>
        <end position="237"/>
    </location>
</feature>
<feature type="compositionally biased region" description="Basic and acidic residues" evidence="1">
    <location>
        <begin position="168"/>
        <end position="181"/>
    </location>
</feature>
<feature type="compositionally biased region" description="Low complexity" evidence="1">
    <location>
        <begin position="106"/>
        <end position="127"/>
    </location>
</feature>
<proteinExistence type="predicted"/>
<feature type="region of interest" description="Disordered" evidence="1">
    <location>
        <begin position="106"/>
        <end position="184"/>
    </location>
</feature>
<comment type="caution">
    <text evidence="2">The sequence shown here is derived from an EMBL/GenBank/DDBJ whole genome shotgun (WGS) entry which is preliminary data.</text>
</comment>
<feature type="compositionally biased region" description="Basic and acidic residues" evidence="1">
    <location>
        <begin position="146"/>
        <end position="156"/>
    </location>
</feature>
<feature type="compositionally biased region" description="Basic and acidic residues" evidence="1">
    <location>
        <begin position="196"/>
        <end position="215"/>
    </location>
</feature>
<evidence type="ECO:0000256" key="1">
    <source>
        <dbReference type="SAM" id="MobiDB-lite"/>
    </source>
</evidence>
<dbReference type="Proteomes" id="UP000527143">
    <property type="component" value="Unassembled WGS sequence"/>
</dbReference>
<evidence type="ECO:0000313" key="3">
    <source>
        <dbReference type="Proteomes" id="UP000527143"/>
    </source>
</evidence>
<gene>
    <name evidence="2" type="ORF">FHT02_000002</name>
</gene>
<evidence type="ECO:0000313" key="2">
    <source>
        <dbReference type="EMBL" id="MBB5708796.1"/>
    </source>
</evidence>
<protein>
    <submittedName>
        <fullName evidence="2">Uncharacterized protein</fullName>
    </submittedName>
</protein>
<reference evidence="2 3" key="1">
    <citation type="submission" date="2020-08" db="EMBL/GenBank/DDBJ databases">
        <title>Genomic Encyclopedia of Type Strains, Phase IV (KMG-IV): sequencing the most valuable type-strain genomes for metagenomic binning, comparative biology and taxonomic classification.</title>
        <authorList>
            <person name="Goeker M."/>
        </authorList>
    </citation>
    <scope>NUCLEOTIDE SEQUENCE [LARGE SCALE GENOMIC DNA]</scope>
    <source>
        <strain evidence="2 3">DSM 26736</strain>
    </source>
</reference>
<name>A0A840YJ44_9SPHN</name>
<dbReference type="RefSeq" id="WP_184082985.1">
    <property type="nucleotide sequence ID" value="NZ_JACIJF010000001.1"/>
</dbReference>
<organism evidence="2 3">
    <name type="scientific">Sphingomonas xinjiangensis</name>
    <dbReference type="NCBI Taxonomy" id="643568"/>
    <lineage>
        <taxon>Bacteria</taxon>
        <taxon>Pseudomonadati</taxon>
        <taxon>Pseudomonadota</taxon>
        <taxon>Alphaproteobacteria</taxon>
        <taxon>Sphingomonadales</taxon>
        <taxon>Sphingomonadaceae</taxon>
        <taxon>Sphingomonas</taxon>
    </lineage>
</organism>
<dbReference type="AlphaFoldDB" id="A0A840YJ44"/>
<keyword evidence="3" id="KW-1185">Reference proteome</keyword>